<keyword evidence="3" id="KW-1185">Reference proteome</keyword>
<feature type="transmembrane region" description="Helical" evidence="1">
    <location>
        <begin position="55"/>
        <end position="74"/>
    </location>
</feature>
<evidence type="ECO:0008006" key="4">
    <source>
        <dbReference type="Google" id="ProtNLM"/>
    </source>
</evidence>
<proteinExistence type="predicted"/>
<organism evidence="2 3">
    <name type="scientific">Streptomyces asoensis</name>
    <dbReference type="NCBI Taxonomy" id="249586"/>
    <lineage>
        <taxon>Bacteria</taxon>
        <taxon>Bacillati</taxon>
        <taxon>Actinomycetota</taxon>
        <taxon>Actinomycetes</taxon>
        <taxon>Kitasatosporales</taxon>
        <taxon>Streptomycetaceae</taxon>
        <taxon>Streptomyces</taxon>
    </lineage>
</organism>
<sequence>MGFHALQKTRPVRSRFWVETALGTVSGLLFVVTLVRRDWIELVFGVEPDAGSGAVEWLIVAVTALVTVLCALAARTEWRRTHPATAHASR</sequence>
<protein>
    <recommendedName>
        <fullName evidence="4">ABC transporter permease</fullName>
    </recommendedName>
</protein>
<comment type="caution">
    <text evidence="2">The sequence shown here is derived from an EMBL/GenBank/DDBJ whole genome shotgun (WGS) entry which is preliminary data.</text>
</comment>
<evidence type="ECO:0000313" key="3">
    <source>
        <dbReference type="Proteomes" id="UP000649259"/>
    </source>
</evidence>
<keyword evidence="1" id="KW-0472">Membrane</keyword>
<dbReference type="RefSeq" id="WP_189921786.1">
    <property type="nucleotide sequence ID" value="NZ_JBFACZ010000007.1"/>
</dbReference>
<feature type="transmembrane region" description="Helical" evidence="1">
    <location>
        <begin position="16"/>
        <end position="35"/>
    </location>
</feature>
<keyword evidence="1" id="KW-1133">Transmembrane helix</keyword>
<name>A0ABQ3S523_9ACTN</name>
<accession>A0ABQ3S523</accession>
<evidence type="ECO:0000256" key="1">
    <source>
        <dbReference type="SAM" id="Phobius"/>
    </source>
</evidence>
<dbReference type="EMBL" id="BNEB01000005">
    <property type="protein sequence ID" value="GHI63222.1"/>
    <property type="molecule type" value="Genomic_DNA"/>
</dbReference>
<keyword evidence="1" id="KW-0812">Transmembrane</keyword>
<reference evidence="3" key="1">
    <citation type="submission" date="2023-07" db="EMBL/GenBank/DDBJ databases">
        <title>Whole genome shotgun sequence of Streptomyces cacaoi subsp. asoensis NBRC 13813.</title>
        <authorList>
            <person name="Komaki H."/>
            <person name="Tamura T."/>
        </authorList>
    </citation>
    <scope>NUCLEOTIDE SEQUENCE [LARGE SCALE GENOMIC DNA]</scope>
    <source>
        <strain evidence="3">NBRC 13813</strain>
    </source>
</reference>
<dbReference type="Proteomes" id="UP000649259">
    <property type="component" value="Unassembled WGS sequence"/>
</dbReference>
<evidence type="ECO:0000313" key="2">
    <source>
        <dbReference type="EMBL" id="GHI63222.1"/>
    </source>
</evidence>
<gene>
    <name evidence="2" type="ORF">Saso_48720</name>
</gene>